<dbReference type="PANTHER" id="PTHR36848">
    <property type="entry name" value="DNA-BINDING PROTEIN (PUTATIVE SECRETED PROTEIN)-RELATED"/>
    <property type="match status" value="1"/>
</dbReference>
<dbReference type="Pfam" id="PF17132">
    <property type="entry name" value="Glyco_hydro_106"/>
    <property type="match status" value="2"/>
</dbReference>
<dbReference type="Gene3D" id="3.40.50.880">
    <property type="match status" value="1"/>
</dbReference>
<dbReference type="InterPro" id="IPR053161">
    <property type="entry name" value="Ulvan_degrading_GH"/>
</dbReference>
<dbReference type="Proteomes" id="UP000184050">
    <property type="component" value="Unassembled WGS sequence"/>
</dbReference>
<dbReference type="OrthoDB" id="9761519at2"/>
<dbReference type="NCBIfam" id="NF045579">
    <property type="entry name" value="rhamnoside_JR"/>
    <property type="match status" value="1"/>
</dbReference>
<keyword evidence="3" id="KW-1185">Reference proteome</keyword>
<dbReference type="PROSITE" id="PS51257">
    <property type="entry name" value="PROKAR_LIPOPROTEIN"/>
    <property type="match status" value="1"/>
</dbReference>
<dbReference type="InterPro" id="IPR029062">
    <property type="entry name" value="Class_I_gatase-like"/>
</dbReference>
<gene>
    <name evidence="2" type="ORF">SAMN05444280_1043</name>
</gene>
<protein>
    <submittedName>
        <fullName evidence="2">Alpha-L-rhamnosidase</fullName>
    </submittedName>
</protein>
<accession>A0A1M6CK69</accession>
<feature type="chain" id="PRO_5013359512" evidence="1">
    <location>
        <begin position="23"/>
        <end position="871"/>
    </location>
</feature>
<evidence type="ECO:0000313" key="2">
    <source>
        <dbReference type="EMBL" id="SHI61323.1"/>
    </source>
</evidence>
<sequence length="871" mass="99504">MKMNRLFFLLSFFILISCSSDKQQLTWPEATAESKPWTRWWWMGNAVDKENISRELDEMAEMGIGGVEITPIYGVRGEEDRFIEYLSPEFSDMLQFTIEKAHSLNMGVDLPPGSGWRCGGPFVPEEKGLWSLRVHKQQIRKGKTAEKPDVPVIAIASFVDENNEATAFNPDENFTAPANGTVYFAERLKNRDMVKRASDGGKGWAIDTFNEEITDWYLNEIWERLEIDKGLIRCFFHDSFEYTGDFTTHFTEEFKTRRGYDLAEYLHVLAGDSEEEEIIARVKSDYRETLSDLVLESFIDPMTEWANSHQSLNRNQAHGSPGNILDLYAACDIPETEIFRTVEPGTVDVFVNKFASSAAHVTGQKLVSSESYTWLDEHWTVTTSDMMRATNRFFLAGINHMFFHGTCYSPDDAEWPGWLFYASTQVNNRNPLWREMPALFKYIERSQTVLQKSTAKNDVLVYWPYYDVAAGKGRLFNHLGVNKDAGWFITHPINELSESLMEAGYTFDYISDKQLLNCEMIDDEIVTGGDANYKAVVVPKTKYIPLETMQQLRQFVDEGGTVYFDEFLPESVPGMFNLEERERQLKTVKTDLSEHAGNVVDLLSNAGISGEQSLAEKGFHFLKMKNENEDWYMVFNCNSTALDEWVDLQSTAQEYLFYFPENGEISTAESNNNSVRIQLEPERTVFIRCLNKKVYAPAFTYFEPEQNSREIEGMWKISFLEGGPVYPGDVATDQLVSWTEIGDEQTQRFAGTARYSIEFNWNENQSSAFLNLGKVKDCARVKLNGELAGALLGPSYKVKVDNLQQGKNLLEVEVTNVAANRIRDLDIRGVDWKKFHDINFVNIEYEPFDASGWEIKDAGLLGPVTLTGIDE</sequence>
<dbReference type="InterPro" id="IPR008979">
    <property type="entry name" value="Galactose-bd-like_sf"/>
</dbReference>
<dbReference type="SUPFAM" id="SSF49785">
    <property type="entry name" value="Galactose-binding domain-like"/>
    <property type="match status" value="1"/>
</dbReference>
<evidence type="ECO:0000313" key="3">
    <source>
        <dbReference type="Proteomes" id="UP000184050"/>
    </source>
</evidence>
<feature type="signal peptide" evidence="1">
    <location>
        <begin position="1"/>
        <end position="22"/>
    </location>
</feature>
<dbReference type="AlphaFoldDB" id="A0A1M6CK69"/>
<dbReference type="STRING" id="1168035.SAMN05444280_1043"/>
<reference evidence="2 3" key="1">
    <citation type="submission" date="2016-11" db="EMBL/GenBank/DDBJ databases">
        <authorList>
            <person name="Jaros S."/>
            <person name="Januszkiewicz K."/>
            <person name="Wedrychowicz H."/>
        </authorList>
    </citation>
    <scope>NUCLEOTIDE SEQUENCE [LARGE SCALE GENOMIC DNA]</scope>
    <source>
        <strain evidence="2 3">DSM 27063</strain>
    </source>
</reference>
<dbReference type="Gene3D" id="2.60.120.260">
    <property type="entry name" value="Galactose-binding domain-like"/>
    <property type="match status" value="1"/>
</dbReference>
<dbReference type="CDD" id="cd03143">
    <property type="entry name" value="A4_beta-galactosidase_middle_domain"/>
    <property type="match status" value="1"/>
</dbReference>
<proteinExistence type="predicted"/>
<keyword evidence="1" id="KW-0732">Signal</keyword>
<organism evidence="2 3">
    <name type="scientific">Tangfeifania diversioriginum</name>
    <dbReference type="NCBI Taxonomy" id="1168035"/>
    <lineage>
        <taxon>Bacteria</taxon>
        <taxon>Pseudomonadati</taxon>
        <taxon>Bacteroidota</taxon>
        <taxon>Bacteroidia</taxon>
        <taxon>Marinilabiliales</taxon>
        <taxon>Prolixibacteraceae</taxon>
        <taxon>Tangfeifania</taxon>
    </lineage>
</organism>
<dbReference type="PANTHER" id="PTHR36848:SF2">
    <property type="entry name" value="SECRETED PROTEIN"/>
    <property type="match status" value="1"/>
</dbReference>
<name>A0A1M6CK69_9BACT</name>
<evidence type="ECO:0000256" key="1">
    <source>
        <dbReference type="SAM" id="SignalP"/>
    </source>
</evidence>
<dbReference type="EMBL" id="FQZE01000004">
    <property type="protein sequence ID" value="SHI61323.1"/>
    <property type="molecule type" value="Genomic_DNA"/>
</dbReference>
<dbReference type="CDD" id="cd00551">
    <property type="entry name" value="AmyAc_family"/>
    <property type="match status" value="1"/>
</dbReference>